<organism evidence="3 4">
    <name type="scientific">Rhamnella rubrinervis</name>
    <dbReference type="NCBI Taxonomy" id="2594499"/>
    <lineage>
        <taxon>Eukaryota</taxon>
        <taxon>Viridiplantae</taxon>
        <taxon>Streptophyta</taxon>
        <taxon>Embryophyta</taxon>
        <taxon>Tracheophyta</taxon>
        <taxon>Spermatophyta</taxon>
        <taxon>Magnoliopsida</taxon>
        <taxon>eudicotyledons</taxon>
        <taxon>Gunneridae</taxon>
        <taxon>Pentapetalae</taxon>
        <taxon>rosids</taxon>
        <taxon>fabids</taxon>
        <taxon>Rosales</taxon>
        <taxon>Rhamnaceae</taxon>
        <taxon>rhamnoid group</taxon>
        <taxon>Rhamneae</taxon>
        <taxon>Rhamnella</taxon>
    </lineage>
</organism>
<dbReference type="AlphaFoldDB" id="A0A8K0DP09"/>
<keyword evidence="1" id="KW-0812">Transmembrane</keyword>
<evidence type="ECO:0000256" key="1">
    <source>
        <dbReference type="SAM" id="Phobius"/>
    </source>
</evidence>
<evidence type="ECO:0000313" key="4">
    <source>
        <dbReference type="Proteomes" id="UP000796880"/>
    </source>
</evidence>
<sequence>MISKVIVTEDICEEERGTAQYIFRWIAKGKGTGIYLGEGRVIHLTRGQIRNGLIISSAPSHAAEGPVEACSLEEFLSRGGLYCFEYGVTALFFLLKQQGTCTRASCEPPQDVLFRASFLLQNEFGDYDLTNNNCEDFAFYCKIGLLDVKGPRKTGTSGQIASFVAIITTLFAYVIMPYGFLPTSFIGLALMFCFFYYNSRLHFDAGSRITFLLQKVSVEEFKQLSCSDTTEWIEHVADQRNHRLPPLSLQSPEIHRLEQSVQFFGLSWSPESTPEHHWLKIDMLFFACFVIQSVLLALGLDYRDHLSWTPKRILM</sequence>
<evidence type="ECO:0000259" key="2">
    <source>
        <dbReference type="PROSITE" id="PS51934"/>
    </source>
</evidence>
<dbReference type="PANTHER" id="PTHR46137:SF3">
    <property type="entry name" value="OS05G0310600 PROTEIN"/>
    <property type="match status" value="1"/>
</dbReference>
<dbReference type="InterPro" id="IPR007053">
    <property type="entry name" value="LRAT_dom"/>
</dbReference>
<reference evidence="3" key="1">
    <citation type="submission" date="2020-03" db="EMBL/GenBank/DDBJ databases">
        <title>A high-quality chromosome-level genome assembly of a woody plant with both climbing and erect habits, Rhamnella rubrinervis.</title>
        <authorList>
            <person name="Lu Z."/>
            <person name="Yang Y."/>
            <person name="Zhu X."/>
            <person name="Sun Y."/>
        </authorList>
    </citation>
    <scope>NUCLEOTIDE SEQUENCE</scope>
    <source>
        <strain evidence="3">BYM</strain>
        <tissue evidence="3">Leaf</tissue>
    </source>
</reference>
<comment type="caution">
    <text evidence="3">The sequence shown here is derived from an EMBL/GenBank/DDBJ whole genome shotgun (WGS) entry which is preliminary data.</text>
</comment>
<dbReference type="Gene3D" id="3.90.1720.10">
    <property type="entry name" value="endopeptidase domain like (from Nostoc punctiforme)"/>
    <property type="match status" value="1"/>
</dbReference>
<proteinExistence type="predicted"/>
<dbReference type="EMBL" id="VOIH02000011">
    <property type="protein sequence ID" value="KAF3433971.1"/>
    <property type="molecule type" value="Genomic_DNA"/>
</dbReference>
<feature type="transmembrane region" description="Helical" evidence="1">
    <location>
        <begin position="283"/>
        <end position="300"/>
    </location>
</feature>
<keyword evidence="4" id="KW-1185">Reference proteome</keyword>
<dbReference type="PROSITE" id="PS51934">
    <property type="entry name" value="LRAT"/>
    <property type="match status" value="1"/>
</dbReference>
<feature type="transmembrane region" description="Helical" evidence="1">
    <location>
        <begin position="181"/>
        <end position="198"/>
    </location>
</feature>
<gene>
    <name evidence="3" type="ORF">FNV43_RR25074</name>
</gene>
<feature type="domain" description="LRAT" evidence="2">
    <location>
        <begin position="21"/>
        <end position="150"/>
    </location>
</feature>
<dbReference type="Pfam" id="PF04970">
    <property type="entry name" value="LRAT"/>
    <property type="match status" value="1"/>
</dbReference>
<name>A0A8K0DP09_9ROSA</name>
<protein>
    <recommendedName>
        <fullName evidence="2">LRAT domain-containing protein</fullName>
    </recommendedName>
</protein>
<accession>A0A8K0DP09</accession>
<keyword evidence="1" id="KW-0472">Membrane</keyword>
<dbReference type="PANTHER" id="PTHR46137">
    <property type="entry name" value="OS05G0310600 PROTEIN"/>
    <property type="match status" value="1"/>
</dbReference>
<keyword evidence="1" id="KW-1133">Transmembrane helix</keyword>
<dbReference type="OrthoDB" id="68610at2759"/>
<dbReference type="Proteomes" id="UP000796880">
    <property type="component" value="Unassembled WGS sequence"/>
</dbReference>
<evidence type="ECO:0000313" key="3">
    <source>
        <dbReference type="EMBL" id="KAF3433971.1"/>
    </source>
</evidence>